<keyword evidence="6" id="KW-0472">Membrane</keyword>
<keyword evidence="2" id="KW-0805">Transcription regulation</keyword>
<dbReference type="PANTHER" id="PTHR22536:SF3">
    <property type="entry name" value="MEDIATOR OF RNA POLYMERASE II TRANSCRIPTION SUBUNIT 19B"/>
    <property type="match status" value="1"/>
</dbReference>
<dbReference type="GO" id="GO:0016592">
    <property type="term" value="C:mediator complex"/>
    <property type="evidence" value="ECO:0007669"/>
    <property type="project" value="InterPro"/>
</dbReference>
<dbReference type="Proteomes" id="UP001187192">
    <property type="component" value="Unassembled WGS sequence"/>
</dbReference>
<evidence type="ECO:0000313" key="8">
    <source>
        <dbReference type="Proteomes" id="UP001187192"/>
    </source>
</evidence>
<reference evidence="7" key="1">
    <citation type="submission" date="2023-07" db="EMBL/GenBank/DDBJ databases">
        <title>draft genome sequence of fig (Ficus carica).</title>
        <authorList>
            <person name="Takahashi T."/>
            <person name="Nishimura K."/>
        </authorList>
    </citation>
    <scope>NUCLEOTIDE SEQUENCE</scope>
</reference>
<feature type="compositionally biased region" description="Basic and acidic residues" evidence="5">
    <location>
        <begin position="220"/>
        <end position="236"/>
    </location>
</feature>
<comment type="subcellular location">
    <subcellularLocation>
        <location evidence="1">Nucleus</location>
    </subcellularLocation>
</comment>
<accession>A0AA88AGP8</accession>
<dbReference type="EMBL" id="BTGU01000052">
    <property type="protein sequence ID" value="GMN54558.1"/>
    <property type="molecule type" value="Genomic_DNA"/>
</dbReference>
<dbReference type="PANTHER" id="PTHR22536">
    <property type="entry name" value="LUNG CANCER METASTASIS-RELATED LCMR1 PROTEIN"/>
    <property type="match status" value="1"/>
</dbReference>
<evidence type="ECO:0000313" key="7">
    <source>
        <dbReference type="EMBL" id="GMN54558.1"/>
    </source>
</evidence>
<name>A0AA88AGP8_FICCA</name>
<feature type="compositionally biased region" description="Basic and acidic residues" evidence="5">
    <location>
        <begin position="193"/>
        <end position="202"/>
    </location>
</feature>
<evidence type="ECO:0000256" key="2">
    <source>
        <dbReference type="ARBA" id="ARBA00023015"/>
    </source>
</evidence>
<evidence type="ECO:0000256" key="4">
    <source>
        <dbReference type="ARBA" id="ARBA00023242"/>
    </source>
</evidence>
<evidence type="ECO:0000256" key="3">
    <source>
        <dbReference type="ARBA" id="ARBA00023163"/>
    </source>
</evidence>
<dbReference type="InterPro" id="IPR019403">
    <property type="entry name" value="Mediator_Med19_met"/>
</dbReference>
<protein>
    <submittedName>
        <fullName evidence="7">Uncharacterized protein</fullName>
    </submittedName>
</protein>
<keyword evidence="3" id="KW-0804">Transcription</keyword>
<dbReference type="AlphaFoldDB" id="A0AA88AGP8"/>
<dbReference type="GO" id="GO:0003712">
    <property type="term" value="F:transcription coregulator activity"/>
    <property type="evidence" value="ECO:0007669"/>
    <property type="project" value="InterPro"/>
</dbReference>
<feature type="compositionally biased region" description="Basic residues" evidence="5">
    <location>
        <begin position="203"/>
        <end position="219"/>
    </location>
</feature>
<evidence type="ECO:0000256" key="1">
    <source>
        <dbReference type="ARBA" id="ARBA00004123"/>
    </source>
</evidence>
<keyword evidence="4" id="KW-0539">Nucleus</keyword>
<gene>
    <name evidence="7" type="ORF">TIFTF001_023690</name>
</gene>
<keyword evidence="6" id="KW-1133">Transmembrane helix</keyword>
<keyword evidence="8" id="KW-1185">Reference proteome</keyword>
<sequence>MDLEAKRFGEAAEPGNFFNEGVIKDRIADRGLWYFCSLCSLAAKVVCFQTQLSERTLGESADTSSDYPCPFSKMQTLCLFLASIRPRELGGAADLISQFKLWPHYESFCKKSIPLSISETRYLHNVVGDTEIRKGEGMELDQLFRNASHSRERNTHMHLFDLDILGDAFRMRETTSVNLCFAEKGIPTSGPKLKSELKEEERKRKRLKSKVKKDKKDHKKHSEQQKDKSSHMEKCRDFSRGSTLESLKKPWDNVCTFAPLVALLKVGLMVLKVFWFVGVKEAW</sequence>
<feature type="region of interest" description="Disordered" evidence="5">
    <location>
        <begin position="191"/>
        <end position="236"/>
    </location>
</feature>
<evidence type="ECO:0000256" key="6">
    <source>
        <dbReference type="SAM" id="Phobius"/>
    </source>
</evidence>
<organism evidence="7 8">
    <name type="scientific">Ficus carica</name>
    <name type="common">Common fig</name>
    <dbReference type="NCBI Taxonomy" id="3494"/>
    <lineage>
        <taxon>Eukaryota</taxon>
        <taxon>Viridiplantae</taxon>
        <taxon>Streptophyta</taxon>
        <taxon>Embryophyta</taxon>
        <taxon>Tracheophyta</taxon>
        <taxon>Spermatophyta</taxon>
        <taxon>Magnoliopsida</taxon>
        <taxon>eudicotyledons</taxon>
        <taxon>Gunneridae</taxon>
        <taxon>Pentapetalae</taxon>
        <taxon>rosids</taxon>
        <taxon>fabids</taxon>
        <taxon>Rosales</taxon>
        <taxon>Moraceae</taxon>
        <taxon>Ficeae</taxon>
        <taxon>Ficus</taxon>
    </lineage>
</organism>
<feature type="transmembrane region" description="Helical" evidence="6">
    <location>
        <begin position="257"/>
        <end position="277"/>
    </location>
</feature>
<proteinExistence type="predicted"/>
<dbReference type="GO" id="GO:0045944">
    <property type="term" value="P:positive regulation of transcription by RNA polymerase II"/>
    <property type="evidence" value="ECO:0007669"/>
    <property type="project" value="TreeGrafter"/>
</dbReference>
<comment type="caution">
    <text evidence="7">The sequence shown here is derived from an EMBL/GenBank/DDBJ whole genome shotgun (WGS) entry which is preliminary data.</text>
</comment>
<keyword evidence="6" id="KW-0812">Transmembrane</keyword>
<evidence type="ECO:0000256" key="5">
    <source>
        <dbReference type="SAM" id="MobiDB-lite"/>
    </source>
</evidence>